<protein>
    <submittedName>
        <fullName evidence="1">Uncharacterized protein</fullName>
    </submittedName>
</protein>
<dbReference type="Proteomes" id="UP000446348">
    <property type="component" value="Unassembled WGS sequence"/>
</dbReference>
<dbReference type="AlphaFoldDB" id="A0A845RK65"/>
<dbReference type="OrthoDB" id="2052409at2"/>
<gene>
    <name evidence="1" type="ORF">D3Z39_10095</name>
</gene>
<evidence type="ECO:0000313" key="2">
    <source>
        <dbReference type="Proteomes" id="UP000446348"/>
    </source>
</evidence>
<evidence type="ECO:0000313" key="1">
    <source>
        <dbReference type="EMBL" id="NBI79215.1"/>
    </source>
</evidence>
<proteinExistence type="predicted"/>
<comment type="caution">
    <text evidence="1">The sequence shown here is derived from an EMBL/GenBank/DDBJ whole genome shotgun (WGS) entry which is preliminary data.</text>
</comment>
<accession>A0A845RK65</accession>
<name>A0A845RK65_9FIRM</name>
<dbReference type="RefSeq" id="WP_160209983.1">
    <property type="nucleotide sequence ID" value="NZ_QXWZ01000016.1"/>
</dbReference>
<dbReference type="EMBL" id="QXWZ01000016">
    <property type="protein sequence ID" value="NBI79215.1"/>
    <property type="molecule type" value="Genomic_DNA"/>
</dbReference>
<reference evidence="1 2" key="1">
    <citation type="submission" date="2018-08" db="EMBL/GenBank/DDBJ databases">
        <title>Murine metabolic-syndrome-specific gut microbial biobank.</title>
        <authorList>
            <person name="Liu C."/>
        </authorList>
    </citation>
    <scope>NUCLEOTIDE SEQUENCE [LARGE SCALE GENOMIC DNA]</scope>
    <source>
        <strain evidence="1 2">X69</strain>
    </source>
</reference>
<sequence length="63" mass="7339">MNENQSRPRAAEIPDKPVGRTAHKCEGCPYPHHGFICWGRDGSCMRTDVEELTERHWRSKMSR</sequence>
<organism evidence="1 2">
    <name type="scientific">Anaerotruncus colihominis</name>
    <dbReference type="NCBI Taxonomy" id="169435"/>
    <lineage>
        <taxon>Bacteria</taxon>
        <taxon>Bacillati</taxon>
        <taxon>Bacillota</taxon>
        <taxon>Clostridia</taxon>
        <taxon>Eubacteriales</taxon>
        <taxon>Oscillospiraceae</taxon>
        <taxon>Anaerotruncus</taxon>
    </lineage>
</organism>